<dbReference type="EMBL" id="BGKI01000010">
    <property type="protein sequence ID" value="GBH34934.1"/>
    <property type="molecule type" value="Genomic_DNA"/>
</dbReference>
<evidence type="ECO:0000313" key="3">
    <source>
        <dbReference type="Proteomes" id="UP000245829"/>
    </source>
</evidence>
<name>A0A2S2KTF8_9ARCH</name>
<dbReference type="Proteomes" id="UP000245829">
    <property type="component" value="Unassembled WGS sequence"/>
</dbReference>
<evidence type="ECO:0000259" key="1">
    <source>
        <dbReference type="Pfam" id="PF24298"/>
    </source>
</evidence>
<feature type="domain" description="DUF7482" evidence="1">
    <location>
        <begin position="190"/>
        <end position="462"/>
    </location>
</feature>
<comment type="caution">
    <text evidence="2">The sequence shown here is derived from an EMBL/GenBank/DDBJ whole genome shotgun (WGS) entry which is preliminary data.</text>
</comment>
<keyword evidence="3" id="KW-1185">Reference proteome</keyword>
<reference evidence="2 3" key="1">
    <citation type="submission" date="2018-05" db="EMBL/GenBank/DDBJ databases">
        <title>genome sequencing of Nitrosopumilus sp. NM25.</title>
        <authorList>
            <person name="Mori K."/>
            <person name="Nakagawa T."/>
        </authorList>
    </citation>
    <scope>NUCLEOTIDE SEQUENCE [LARGE SCALE GENOMIC DNA]</scope>
    <source>
        <strain evidence="2 3">NM25</strain>
    </source>
</reference>
<gene>
    <name evidence="2" type="ORF">NZNM25_17250</name>
</gene>
<dbReference type="Pfam" id="PF24298">
    <property type="entry name" value="DUF7482"/>
    <property type="match status" value="1"/>
</dbReference>
<proteinExistence type="predicted"/>
<dbReference type="InterPro" id="IPR055905">
    <property type="entry name" value="DUF7482"/>
</dbReference>
<accession>A0A2S2KTF8</accession>
<dbReference type="AlphaFoldDB" id="A0A2S2KTF8"/>
<sequence>MLNKLIVFLVIGIFTIGIISISTISDQFANAGSTKKVHFTQTITSSQDPGQGHENHQLALILSPNEGTLYDGSMTFTSSDPVQIVVLHEITSQDAKGQPTWTVDGKTVYGLSLIDLKEKSGSFEFTGAALALHSPNSKEFTSTVSVDGWIRGQPTEVIMQKIELEKEDPSLFLSRANVPATIPMHKGIYNGNQVLYIITDGSDEDFAKTISGKQGWNVEVASAISNIPENTLQKIFIFKNGVKGDGIYGFQNEVFSSTPSQESQYSALNSVIEVTWKKGQKETIFESATDIITAQENGRIEFDETGIVLNTPQITWPDGTMKVRSDKEIFDDMQYGGGQIIEINKEEMTVTFVAHRGWGPDGRTIYYIVTDATPLGPAETMGVVSSPTSANLIAHSGAVDLFQFKNGIKGSGPLGYQAGIAGAALDDKNYSPMWRIYLVEWNDPESAKILETKADIDSFRADGLLSVSIARPLNSDHIVNCPFIDPFQ</sequence>
<evidence type="ECO:0000313" key="2">
    <source>
        <dbReference type="EMBL" id="GBH34934.1"/>
    </source>
</evidence>
<protein>
    <recommendedName>
        <fullName evidence="1">DUF7482 domain-containing protein</fullName>
    </recommendedName>
</protein>
<organism evidence="2 3">
    <name type="scientific">Nitrosopumilus zosterae</name>
    <dbReference type="NCBI Taxonomy" id="718286"/>
    <lineage>
        <taxon>Archaea</taxon>
        <taxon>Nitrososphaerota</taxon>
        <taxon>Nitrososphaeria</taxon>
        <taxon>Nitrosopumilales</taxon>
        <taxon>Nitrosopumilaceae</taxon>
        <taxon>Nitrosopumilus</taxon>
    </lineage>
</organism>